<name>A0A2T5B7X9_MYCDI</name>
<sequence>MDMVEDAVVGEIRRMIRAPEVAARTIKALRDESSTVDEKAVVQALGEFDQLWAALYPAEQTRIVQLLVERVTVGEDGIAVDLRHEGLGSVLRDMMATRQTEAHA</sequence>
<keyword evidence="2" id="KW-1185">Reference proteome</keyword>
<reference evidence="1 2" key="1">
    <citation type="submission" date="2018-04" db="EMBL/GenBank/DDBJ databases">
        <title>Genomic Encyclopedia of Type Strains, Phase IV (KMG-IV): sequencing the most valuable type-strain genomes for metagenomic binning, comparative biology and taxonomic classification.</title>
        <authorList>
            <person name="Goeker M."/>
        </authorList>
    </citation>
    <scope>NUCLEOTIDE SEQUENCE [LARGE SCALE GENOMIC DNA]</scope>
    <source>
        <strain evidence="1 2">DSM 7138</strain>
    </source>
</reference>
<evidence type="ECO:0000313" key="2">
    <source>
        <dbReference type="Proteomes" id="UP000241247"/>
    </source>
</evidence>
<dbReference type="AlphaFoldDB" id="A0A2T5B7X9"/>
<dbReference type="RefSeq" id="WP_210204720.1">
    <property type="nucleotide sequence ID" value="NZ_JBHEEX010000013.1"/>
</dbReference>
<evidence type="ECO:0000313" key="1">
    <source>
        <dbReference type="EMBL" id="PTM95078.1"/>
    </source>
</evidence>
<dbReference type="Proteomes" id="UP000241247">
    <property type="component" value="Unassembled WGS sequence"/>
</dbReference>
<organism evidence="1 2">
    <name type="scientific">Mycoplana dimorpha</name>
    <dbReference type="NCBI Taxonomy" id="28320"/>
    <lineage>
        <taxon>Bacteria</taxon>
        <taxon>Pseudomonadati</taxon>
        <taxon>Pseudomonadota</taxon>
        <taxon>Alphaproteobacteria</taxon>
        <taxon>Hyphomicrobiales</taxon>
        <taxon>Rhizobiaceae</taxon>
        <taxon>Mycoplana</taxon>
    </lineage>
</organism>
<accession>A0A2T5B7X9</accession>
<comment type="caution">
    <text evidence="1">The sequence shown here is derived from an EMBL/GenBank/DDBJ whole genome shotgun (WGS) entry which is preliminary data.</text>
</comment>
<gene>
    <name evidence="1" type="ORF">C7449_104141</name>
</gene>
<dbReference type="EMBL" id="PZZZ01000004">
    <property type="protein sequence ID" value="PTM95078.1"/>
    <property type="molecule type" value="Genomic_DNA"/>
</dbReference>
<protein>
    <submittedName>
        <fullName evidence="1">Uncharacterized protein</fullName>
    </submittedName>
</protein>
<proteinExistence type="predicted"/>